<evidence type="ECO:0000256" key="4">
    <source>
        <dbReference type="ARBA" id="ARBA00023015"/>
    </source>
</evidence>
<dbReference type="GO" id="GO:0000981">
    <property type="term" value="F:DNA-binding transcription factor activity, RNA polymerase II-specific"/>
    <property type="evidence" value="ECO:0007669"/>
    <property type="project" value="InterPro"/>
</dbReference>
<keyword evidence="5" id="KW-0238">DNA-binding</keyword>
<evidence type="ECO:0000313" key="11">
    <source>
        <dbReference type="Proteomes" id="UP000663846"/>
    </source>
</evidence>
<feature type="region of interest" description="Disordered" evidence="8">
    <location>
        <begin position="84"/>
        <end position="111"/>
    </location>
</feature>
<keyword evidence="3" id="KW-0862">Zinc</keyword>
<dbReference type="EMBL" id="CAJMWS010000902">
    <property type="protein sequence ID" value="CAE6468250.1"/>
    <property type="molecule type" value="Genomic_DNA"/>
</dbReference>
<dbReference type="SUPFAM" id="SSF57701">
    <property type="entry name" value="Zn2/Cys6 DNA-binding domain"/>
    <property type="match status" value="1"/>
</dbReference>
<organism evidence="10 11">
    <name type="scientific">Rhizoctonia solani</name>
    <dbReference type="NCBI Taxonomy" id="456999"/>
    <lineage>
        <taxon>Eukaryota</taxon>
        <taxon>Fungi</taxon>
        <taxon>Dikarya</taxon>
        <taxon>Basidiomycota</taxon>
        <taxon>Agaricomycotina</taxon>
        <taxon>Agaricomycetes</taxon>
        <taxon>Cantharellales</taxon>
        <taxon>Ceratobasidiaceae</taxon>
        <taxon>Rhizoctonia</taxon>
    </lineage>
</organism>
<evidence type="ECO:0000256" key="6">
    <source>
        <dbReference type="ARBA" id="ARBA00023163"/>
    </source>
</evidence>
<evidence type="ECO:0000256" key="8">
    <source>
        <dbReference type="SAM" id="MobiDB-lite"/>
    </source>
</evidence>
<dbReference type="PROSITE" id="PS00463">
    <property type="entry name" value="ZN2_CY6_FUNGAL_1"/>
    <property type="match status" value="1"/>
</dbReference>
<dbReference type="InterPro" id="IPR051615">
    <property type="entry name" value="Transcr_Regulatory_Elem"/>
</dbReference>
<evidence type="ECO:0000313" key="10">
    <source>
        <dbReference type="EMBL" id="CAE6468250.1"/>
    </source>
</evidence>
<dbReference type="GO" id="GO:0005634">
    <property type="term" value="C:nucleus"/>
    <property type="evidence" value="ECO:0007669"/>
    <property type="project" value="UniProtKB-SubCell"/>
</dbReference>
<keyword evidence="6" id="KW-0804">Transcription</keyword>
<dbReference type="GO" id="GO:0008270">
    <property type="term" value="F:zinc ion binding"/>
    <property type="evidence" value="ECO:0007669"/>
    <property type="project" value="InterPro"/>
</dbReference>
<feature type="compositionally biased region" description="Low complexity" evidence="8">
    <location>
        <begin position="87"/>
        <end position="107"/>
    </location>
</feature>
<dbReference type="GO" id="GO:0003677">
    <property type="term" value="F:DNA binding"/>
    <property type="evidence" value="ECO:0007669"/>
    <property type="project" value="UniProtKB-KW"/>
</dbReference>
<dbReference type="InterPro" id="IPR036864">
    <property type="entry name" value="Zn2-C6_fun-type_DNA-bd_sf"/>
</dbReference>
<evidence type="ECO:0000259" key="9">
    <source>
        <dbReference type="PROSITE" id="PS50048"/>
    </source>
</evidence>
<dbReference type="PANTHER" id="PTHR31313">
    <property type="entry name" value="TY1 ENHANCER ACTIVATOR"/>
    <property type="match status" value="1"/>
</dbReference>
<keyword evidence="7" id="KW-0539">Nucleus</keyword>
<evidence type="ECO:0000256" key="5">
    <source>
        <dbReference type="ARBA" id="ARBA00023125"/>
    </source>
</evidence>
<dbReference type="Pfam" id="PF00172">
    <property type="entry name" value="Zn_clus"/>
    <property type="match status" value="1"/>
</dbReference>
<dbReference type="Pfam" id="PF04082">
    <property type="entry name" value="Fungal_trans"/>
    <property type="match status" value="1"/>
</dbReference>
<feature type="domain" description="Zn(2)-C6 fungal-type" evidence="9">
    <location>
        <begin position="19"/>
        <end position="49"/>
    </location>
</feature>
<proteinExistence type="predicted"/>
<dbReference type="GO" id="GO:0006351">
    <property type="term" value="P:DNA-templated transcription"/>
    <property type="evidence" value="ECO:0007669"/>
    <property type="project" value="InterPro"/>
</dbReference>
<comment type="subcellular location">
    <subcellularLocation>
        <location evidence="1">Nucleus</location>
    </subcellularLocation>
</comment>
<dbReference type="CDD" id="cd12148">
    <property type="entry name" value="fungal_TF_MHR"/>
    <property type="match status" value="1"/>
</dbReference>
<name>A0A8H3BZ98_9AGAM</name>
<evidence type="ECO:0000256" key="3">
    <source>
        <dbReference type="ARBA" id="ARBA00022833"/>
    </source>
</evidence>
<dbReference type="Proteomes" id="UP000663846">
    <property type="component" value="Unassembled WGS sequence"/>
</dbReference>
<evidence type="ECO:0000256" key="7">
    <source>
        <dbReference type="ARBA" id="ARBA00023242"/>
    </source>
</evidence>
<keyword evidence="4" id="KW-0805">Transcription regulation</keyword>
<protein>
    <recommendedName>
        <fullName evidence="9">Zn(2)-C6 fungal-type domain-containing protein</fullName>
    </recommendedName>
</protein>
<keyword evidence="2" id="KW-0479">Metal-binding</keyword>
<evidence type="ECO:0000256" key="2">
    <source>
        <dbReference type="ARBA" id="ARBA00022723"/>
    </source>
</evidence>
<dbReference type="PANTHER" id="PTHR31313:SF81">
    <property type="entry name" value="TY1 ENHANCER ACTIVATOR"/>
    <property type="match status" value="1"/>
</dbReference>
<dbReference type="CDD" id="cd00067">
    <property type="entry name" value="GAL4"/>
    <property type="match status" value="1"/>
</dbReference>
<accession>A0A8H3BZ98</accession>
<evidence type="ECO:0000256" key="1">
    <source>
        <dbReference type="ARBA" id="ARBA00004123"/>
    </source>
</evidence>
<dbReference type="AlphaFoldDB" id="A0A8H3BZ98"/>
<dbReference type="InterPro" id="IPR007219">
    <property type="entry name" value="XnlR_reg_dom"/>
</dbReference>
<dbReference type="SMART" id="SM00066">
    <property type="entry name" value="GAL4"/>
    <property type="match status" value="1"/>
</dbReference>
<reference evidence="10" key="1">
    <citation type="submission" date="2021-01" db="EMBL/GenBank/DDBJ databases">
        <authorList>
            <person name="Kaushik A."/>
        </authorList>
    </citation>
    <scope>NUCLEOTIDE SEQUENCE</scope>
    <source>
        <strain evidence="10">AG1-1C</strain>
    </source>
</reference>
<gene>
    <name evidence="10" type="ORF">RDB_LOCUS170639</name>
</gene>
<dbReference type="Gene3D" id="4.10.240.10">
    <property type="entry name" value="Zn(2)-C6 fungal-type DNA-binding domain"/>
    <property type="match status" value="1"/>
</dbReference>
<comment type="caution">
    <text evidence="10">The sequence shown here is derived from an EMBL/GenBank/DDBJ whole genome shotgun (WGS) entry which is preliminary data.</text>
</comment>
<dbReference type="PROSITE" id="PS50048">
    <property type="entry name" value="ZN2_CY6_FUNGAL_2"/>
    <property type="match status" value="1"/>
</dbReference>
<sequence length="592" mass="65891">MSQSEAGPSRRRRKYAVRACNTCRRRKSKCDGIQPVCQSCVTSGHECTWTADGDENNRPATKQYVEVLRSKIEILEAQIAQFKQPDGTASSYGSPSGTSIGPSGSRSKLSMPNTYNELHLAQYINITPPQPHSALPHDHTVQSILGLSAQPPQRSPPAPTGVSLSNSLDPLPPILYQYIFNIDSSIDPEEQLPEQRDSLQCQWSRYLPELDGIELSRHEHDTLLYRCFTYGVASLFGLLPNLFLRDMLKYLNPNSTCTPGQLQHYSPLLHCSLLAFASSFSDNSLIRAETTRDRFAAHAKRSLDEEFGYSNPSLIVSLILLSEYHMGIGERNTGYMYIGMAMRATQAQNLVALELERPSEMPVPAIPIVSPVAIELSGRPTAGDSVEDMFTHADYNGTTLQCYIQSAKLMLISCTISNALKSGTGSTSIDIHIELDTWFNSLPDALRIRQRSTLTHPPVLALHIRYWWSILNIHLPYIKLSDHGSGQSMKMCIRATDKLVKLFGTYETQFGFRYFPRNLLKAVHTCGYGLLFERSHVNQGTKKRAATQEGIETCLRGLRAANEIWSGAGRLMTDLETLATSREPMVVDGADD</sequence>
<dbReference type="InterPro" id="IPR001138">
    <property type="entry name" value="Zn2Cys6_DnaBD"/>
</dbReference>